<protein>
    <recommendedName>
        <fullName evidence="3">Integrase catalytic domain-containing protein</fullName>
    </recommendedName>
</protein>
<organism evidence="1 2">
    <name type="scientific">Eumeta variegata</name>
    <name type="common">Bagworm moth</name>
    <name type="synonym">Eumeta japonica</name>
    <dbReference type="NCBI Taxonomy" id="151549"/>
    <lineage>
        <taxon>Eukaryota</taxon>
        <taxon>Metazoa</taxon>
        <taxon>Ecdysozoa</taxon>
        <taxon>Arthropoda</taxon>
        <taxon>Hexapoda</taxon>
        <taxon>Insecta</taxon>
        <taxon>Pterygota</taxon>
        <taxon>Neoptera</taxon>
        <taxon>Endopterygota</taxon>
        <taxon>Lepidoptera</taxon>
        <taxon>Glossata</taxon>
        <taxon>Ditrysia</taxon>
        <taxon>Tineoidea</taxon>
        <taxon>Psychidae</taxon>
        <taxon>Oiketicinae</taxon>
        <taxon>Eumeta</taxon>
    </lineage>
</organism>
<dbReference type="InterPro" id="IPR036397">
    <property type="entry name" value="RNaseH_sf"/>
</dbReference>
<evidence type="ECO:0000313" key="1">
    <source>
        <dbReference type="EMBL" id="GBP19193.1"/>
    </source>
</evidence>
<dbReference type="InterPro" id="IPR012337">
    <property type="entry name" value="RNaseH-like_sf"/>
</dbReference>
<dbReference type="Proteomes" id="UP000299102">
    <property type="component" value="Unassembled WGS sequence"/>
</dbReference>
<dbReference type="STRING" id="151549.A0A4C1TYP5"/>
<reference evidence="1 2" key="1">
    <citation type="journal article" date="2019" name="Commun. Biol.">
        <title>The bagworm genome reveals a unique fibroin gene that provides high tensile strength.</title>
        <authorList>
            <person name="Kono N."/>
            <person name="Nakamura H."/>
            <person name="Ohtoshi R."/>
            <person name="Tomita M."/>
            <person name="Numata K."/>
            <person name="Arakawa K."/>
        </authorList>
    </citation>
    <scope>NUCLEOTIDE SEQUENCE [LARGE SCALE GENOMIC DNA]</scope>
</reference>
<sequence length="148" mass="16869">MTELRQQYWLVLARSTLRVVAHGYQRCRVRKSWPTAPPTADLPVERLASYKRPFTCCGVDYFRPVNVTIGRSRAKRYCALFTCLTTRAGNMEIAHTLSTDSAIMALRRMAARHGWPRVICSDNSTNFRGADVELRAAYHGRKKGDLFS</sequence>
<gene>
    <name evidence="1" type="ORF">EVAR_11515_1</name>
</gene>
<dbReference type="GO" id="GO:0003676">
    <property type="term" value="F:nucleic acid binding"/>
    <property type="evidence" value="ECO:0007669"/>
    <property type="project" value="InterPro"/>
</dbReference>
<dbReference type="Gene3D" id="3.30.420.10">
    <property type="entry name" value="Ribonuclease H-like superfamily/Ribonuclease H"/>
    <property type="match status" value="1"/>
</dbReference>
<keyword evidence="2" id="KW-1185">Reference proteome</keyword>
<comment type="caution">
    <text evidence="1">The sequence shown here is derived from an EMBL/GenBank/DDBJ whole genome shotgun (WGS) entry which is preliminary data.</text>
</comment>
<dbReference type="AlphaFoldDB" id="A0A4C1TYP5"/>
<dbReference type="SUPFAM" id="SSF53098">
    <property type="entry name" value="Ribonuclease H-like"/>
    <property type="match status" value="1"/>
</dbReference>
<evidence type="ECO:0008006" key="3">
    <source>
        <dbReference type="Google" id="ProtNLM"/>
    </source>
</evidence>
<name>A0A4C1TYP5_EUMVA</name>
<dbReference type="PANTHER" id="PTHR47331">
    <property type="entry name" value="PHD-TYPE DOMAIN-CONTAINING PROTEIN"/>
    <property type="match status" value="1"/>
</dbReference>
<dbReference type="OrthoDB" id="8958038at2759"/>
<accession>A0A4C1TYP5</accession>
<proteinExistence type="predicted"/>
<evidence type="ECO:0000313" key="2">
    <source>
        <dbReference type="Proteomes" id="UP000299102"/>
    </source>
</evidence>
<dbReference type="EMBL" id="BGZK01000105">
    <property type="protein sequence ID" value="GBP19193.1"/>
    <property type="molecule type" value="Genomic_DNA"/>
</dbReference>